<feature type="transmembrane region" description="Helical" evidence="7">
    <location>
        <begin position="164"/>
        <end position="184"/>
    </location>
</feature>
<keyword evidence="4 7" id="KW-0812">Transmembrane</keyword>
<dbReference type="CDD" id="cd06853">
    <property type="entry name" value="GT_WecA_like"/>
    <property type="match status" value="1"/>
</dbReference>
<sequence length="252" mass="27210">ACLIGLVDDIFDIKPRQKILGQIVAAVVLVLVGIRPALYYSLAGARIPESIEVILGIPIVIIFVLGATNSLNLLDGLDGLCAGVTVIITAACLLLAIHLGTWGFSEVGDPVRVIICLGLLGAVCGFLPFNRHPAKIFMGDAGSMLLGFVVAALMILFAEKIPRWWMASVVVFGLPILDTAVALVRRFINKRPLFVSDRGHIYDQMIDRGIPLKKTVAICYALAGMYALLGLAMSQIRTRYAFIVYIVVFVVS</sequence>
<evidence type="ECO:0008006" key="9">
    <source>
        <dbReference type="Google" id="ProtNLM"/>
    </source>
</evidence>
<dbReference type="GO" id="GO:0016780">
    <property type="term" value="F:phosphotransferase activity, for other substituted phosphate groups"/>
    <property type="evidence" value="ECO:0007669"/>
    <property type="project" value="InterPro"/>
</dbReference>
<feature type="transmembrane region" description="Helical" evidence="7">
    <location>
        <begin position="111"/>
        <end position="129"/>
    </location>
</feature>
<evidence type="ECO:0000256" key="4">
    <source>
        <dbReference type="ARBA" id="ARBA00022692"/>
    </source>
</evidence>
<feature type="non-terminal residue" evidence="8">
    <location>
        <position position="1"/>
    </location>
</feature>
<dbReference type="AlphaFoldDB" id="X0WYU6"/>
<organism evidence="8">
    <name type="scientific">marine sediment metagenome</name>
    <dbReference type="NCBI Taxonomy" id="412755"/>
    <lineage>
        <taxon>unclassified sequences</taxon>
        <taxon>metagenomes</taxon>
        <taxon>ecological metagenomes</taxon>
    </lineage>
</organism>
<evidence type="ECO:0000256" key="3">
    <source>
        <dbReference type="ARBA" id="ARBA00022679"/>
    </source>
</evidence>
<keyword evidence="3" id="KW-0808">Transferase</keyword>
<evidence type="ECO:0000256" key="5">
    <source>
        <dbReference type="ARBA" id="ARBA00022989"/>
    </source>
</evidence>
<keyword evidence="6 7" id="KW-0472">Membrane</keyword>
<evidence type="ECO:0000256" key="7">
    <source>
        <dbReference type="SAM" id="Phobius"/>
    </source>
</evidence>
<dbReference type="EMBL" id="BARS01041777">
    <property type="protein sequence ID" value="GAG35885.1"/>
    <property type="molecule type" value="Genomic_DNA"/>
</dbReference>
<evidence type="ECO:0000256" key="2">
    <source>
        <dbReference type="ARBA" id="ARBA00022475"/>
    </source>
</evidence>
<dbReference type="Pfam" id="PF00953">
    <property type="entry name" value="Glycos_transf_4"/>
    <property type="match status" value="1"/>
</dbReference>
<keyword evidence="2" id="KW-1003">Cell membrane</keyword>
<dbReference type="PANTHER" id="PTHR22926">
    <property type="entry name" value="PHOSPHO-N-ACETYLMURAMOYL-PENTAPEPTIDE-TRANSFERASE"/>
    <property type="match status" value="1"/>
</dbReference>
<feature type="transmembrane region" description="Helical" evidence="7">
    <location>
        <begin position="50"/>
        <end position="68"/>
    </location>
</feature>
<evidence type="ECO:0000313" key="8">
    <source>
        <dbReference type="EMBL" id="GAG35885.1"/>
    </source>
</evidence>
<evidence type="ECO:0000256" key="6">
    <source>
        <dbReference type="ARBA" id="ARBA00023136"/>
    </source>
</evidence>
<accession>X0WYU6</accession>
<feature type="transmembrane region" description="Helical" evidence="7">
    <location>
        <begin position="80"/>
        <end position="99"/>
    </location>
</feature>
<feature type="non-terminal residue" evidence="8">
    <location>
        <position position="252"/>
    </location>
</feature>
<comment type="caution">
    <text evidence="8">The sequence shown here is derived from an EMBL/GenBank/DDBJ whole genome shotgun (WGS) entry which is preliminary data.</text>
</comment>
<keyword evidence="5 7" id="KW-1133">Transmembrane helix</keyword>
<protein>
    <recommendedName>
        <fullName evidence="9">Undecaprenyl/decaprenyl-phosphate alpha-N-acetylglucosaminyl 1-phosphate transferase</fullName>
    </recommendedName>
</protein>
<dbReference type="GO" id="GO:0071555">
    <property type="term" value="P:cell wall organization"/>
    <property type="evidence" value="ECO:0007669"/>
    <property type="project" value="TreeGrafter"/>
</dbReference>
<feature type="transmembrane region" description="Helical" evidence="7">
    <location>
        <begin position="215"/>
        <end position="233"/>
    </location>
</feature>
<dbReference type="GO" id="GO:0009103">
    <property type="term" value="P:lipopolysaccharide biosynthetic process"/>
    <property type="evidence" value="ECO:0007669"/>
    <property type="project" value="TreeGrafter"/>
</dbReference>
<reference evidence="8" key="1">
    <citation type="journal article" date="2014" name="Front. Microbiol.">
        <title>High frequency of phylogenetically diverse reductive dehalogenase-homologous genes in deep subseafloor sedimentary metagenomes.</title>
        <authorList>
            <person name="Kawai M."/>
            <person name="Futagami T."/>
            <person name="Toyoda A."/>
            <person name="Takaki Y."/>
            <person name="Nishi S."/>
            <person name="Hori S."/>
            <person name="Arai W."/>
            <person name="Tsubouchi T."/>
            <person name="Morono Y."/>
            <person name="Uchiyama I."/>
            <person name="Ito T."/>
            <person name="Fujiyama A."/>
            <person name="Inagaki F."/>
            <person name="Takami H."/>
        </authorList>
    </citation>
    <scope>NUCLEOTIDE SEQUENCE</scope>
    <source>
        <strain evidence="8">Expedition CK06-06</strain>
    </source>
</reference>
<evidence type="ECO:0000256" key="1">
    <source>
        <dbReference type="ARBA" id="ARBA00004651"/>
    </source>
</evidence>
<dbReference type="GO" id="GO:0005886">
    <property type="term" value="C:plasma membrane"/>
    <property type="evidence" value="ECO:0007669"/>
    <property type="project" value="UniProtKB-SubCell"/>
</dbReference>
<proteinExistence type="predicted"/>
<gene>
    <name evidence="8" type="ORF">S01H1_63472</name>
</gene>
<name>X0WYU6_9ZZZZ</name>
<feature type="transmembrane region" description="Helical" evidence="7">
    <location>
        <begin position="19"/>
        <end position="38"/>
    </location>
</feature>
<dbReference type="PANTHER" id="PTHR22926:SF3">
    <property type="entry name" value="UNDECAPRENYL-PHOSPHATE ALPHA-N-ACETYLGLUCOSAMINYL 1-PHOSPHATE TRANSFERASE"/>
    <property type="match status" value="1"/>
</dbReference>
<dbReference type="GO" id="GO:0044038">
    <property type="term" value="P:cell wall macromolecule biosynthetic process"/>
    <property type="evidence" value="ECO:0007669"/>
    <property type="project" value="TreeGrafter"/>
</dbReference>
<comment type="subcellular location">
    <subcellularLocation>
        <location evidence="1">Cell membrane</location>
        <topology evidence="1">Multi-pass membrane protein</topology>
    </subcellularLocation>
</comment>
<dbReference type="InterPro" id="IPR000715">
    <property type="entry name" value="Glycosyl_transferase_4"/>
</dbReference>
<feature type="transmembrane region" description="Helical" evidence="7">
    <location>
        <begin position="141"/>
        <end position="158"/>
    </location>
</feature>